<reference evidence="1" key="1">
    <citation type="submission" date="2020-12" db="EMBL/GenBank/DDBJ databases">
        <title>Metabolic potential, ecology and presence of endohyphal bacteria is reflected in genomic diversity of Mucoromycotina.</title>
        <authorList>
            <person name="Muszewska A."/>
            <person name="Okrasinska A."/>
            <person name="Steczkiewicz K."/>
            <person name="Drgas O."/>
            <person name="Orlowska M."/>
            <person name="Perlinska-Lenart U."/>
            <person name="Aleksandrzak-Piekarczyk T."/>
            <person name="Szatraj K."/>
            <person name="Zielenkiewicz U."/>
            <person name="Pilsyk S."/>
            <person name="Malc E."/>
            <person name="Mieczkowski P."/>
            <person name="Kruszewska J.S."/>
            <person name="Biernat P."/>
            <person name="Pawlowska J."/>
        </authorList>
    </citation>
    <scope>NUCLEOTIDE SEQUENCE</scope>
    <source>
        <strain evidence="1">WA0000017839</strain>
    </source>
</reference>
<dbReference type="Proteomes" id="UP000603453">
    <property type="component" value="Unassembled WGS sequence"/>
</dbReference>
<evidence type="ECO:0000313" key="2">
    <source>
        <dbReference type="Proteomes" id="UP000603453"/>
    </source>
</evidence>
<organism evidence="1 2">
    <name type="scientific">Mucor saturninus</name>
    <dbReference type="NCBI Taxonomy" id="64648"/>
    <lineage>
        <taxon>Eukaryota</taxon>
        <taxon>Fungi</taxon>
        <taxon>Fungi incertae sedis</taxon>
        <taxon>Mucoromycota</taxon>
        <taxon>Mucoromycotina</taxon>
        <taxon>Mucoromycetes</taxon>
        <taxon>Mucorales</taxon>
        <taxon>Mucorineae</taxon>
        <taxon>Mucoraceae</taxon>
        <taxon>Mucor</taxon>
    </lineage>
</organism>
<keyword evidence="2" id="KW-1185">Reference proteome</keyword>
<accession>A0A8H7RH12</accession>
<protein>
    <submittedName>
        <fullName evidence="1">Uncharacterized protein</fullName>
    </submittedName>
</protein>
<comment type="caution">
    <text evidence="1">The sequence shown here is derived from an EMBL/GenBank/DDBJ whole genome shotgun (WGS) entry which is preliminary data.</text>
</comment>
<sequence length="427" mass="49177">MNFDFSFLHGFTALTSLDIKKGILKNVYDLDTLLQHTPQLETLKVDFTGTCFVSDRQHNGDDNEKLMSGVYHNIRALIFTNFIFQKDNQVSMLYTNFTGLRMLHIKCAQSILALKKPETSKRFFKMLTSLSWFEITFSGDTIDVVSDFINENCQHKMRASVSCTTSVSESITLSKTFCYIRQPIKIDYYMGTIHTIRHILSNLGQNIQQLEFRWLRGQEAGLFMNALFSNQHKNLRSVTFNQFKLTRSGIEDDTNTGYTQNITFEECKLSRQALRLFSPRFVTLDTVNINGCKFEGSGDVPWLNITMPKTDIRKLCISSYPTFPSILYLDSSDNDDDKLSNQHNIPSTFPLISITLAEEGGDVTRYYYTRNEETPTVVETIRTQIFLLARDIPFKVRNKIICVHVKSIRELSLKLTSDRSNDIQMVF</sequence>
<dbReference type="Gene3D" id="3.80.10.10">
    <property type="entry name" value="Ribonuclease Inhibitor"/>
    <property type="match status" value="1"/>
</dbReference>
<dbReference type="EMBL" id="JAEPRD010000015">
    <property type="protein sequence ID" value="KAG2209476.1"/>
    <property type="molecule type" value="Genomic_DNA"/>
</dbReference>
<proteinExistence type="predicted"/>
<dbReference type="OrthoDB" id="2255984at2759"/>
<dbReference type="InterPro" id="IPR032675">
    <property type="entry name" value="LRR_dom_sf"/>
</dbReference>
<name>A0A8H7RH12_9FUNG</name>
<gene>
    <name evidence="1" type="ORF">INT47_008319</name>
</gene>
<dbReference type="AlphaFoldDB" id="A0A8H7RH12"/>
<evidence type="ECO:0000313" key="1">
    <source>
        <dbReference type="EMBL" id="KAG2209476.1"/>
    </source>
</evidence>